<comment type="caution">
    <text evidence="1">The sequence shown here is derived from an EMBL/GenBank/DDBJ whole genome shotgun (WGS) entry which is preliminary data.</text>
</comment>
<dbReference type="EMBL" id="CAJVPL010002982">
    <property type="protein sequence ID" value="CAG8623777.1"/>
    <property type="molecule type" value="Genomic_DNA"/>
</dbReference>
<proteinExistence type="predicted"/>
<gene>
    <name evidence="1" type="ORF">AGERDE_LOCUS10185</name>
</gene>
<evidence type="ECO:0000313" key="2">
    <source>
        <dbReference type="Proteomes" id="UP000789831"/>
    </source>
</evidence>
<dbReference type="Proteomes" id="UP000789831">
    <property type="component" value="Unassembled WGS sequence"/>
</dbReference>
<protein>
    <submittedName>
        <fullName evidence="1">10833_t:CDS:1</fullName>
    </submittedName>
</protein>
<accession>A0A9N9GT84</accession>
<organism evidence="1 2">
    <name type="scientific">Ambispora gerdemannii</name>
    <dbReference type="NCBI Taxonomy" id="144530"/>
    <lineage>
        <taxon>Eukaryota</taxon>
        <taxon>Fungi</taxon>
        <taxon>Fungi incertae sedis</taxon>
        <taxon>Mucoromycota</taxon>
        <taxon>Glomeromycotina</taxon>
        <taxon>Glomeromycetes</taxon>
        <taxon>Archaeosporales</taxon>
        <taxon>Ambisporaceae</taxon>
        <taxon>Ambispora</taxon>
    </lineage>
</organism>
<evidence type="ECO:0000313" key="1">
    <source>
        <dbReference type="EMBL" id="CAG8623777.1"/>
    </source>
</evidence>
<reference evidence="1" key="1">
    <citation type="submission" date="2021-06" db="EMBL/GenBank/DDBJ databases">
        <authorList>
            <person name="Kallberg Y."/>
            <person name="Tangrot J."/>
            <person name="Rosling A."/>
        </authorList>
    </citation>
    <scope>NUCLEOTIDE SEQUENCE</scope>
    <source>
        <strain evidence="1">MT106</strain>
    </source>
</reference>
<sequence>MFEVHSDKRKKVTPVLSLPSKKIKNSNNMMEDLFMFFRQCLCSWDDLNKTAEELGLFIENKIHDSSDFEELLQDLQQDFEHVTLRHGVVDEQKLEWYSKLEKIGHTQAHLNKRYGFGE</sequence>
<keyword evidence="2" id="KW-1185">Reference proteome</keyword>
<dbReference type="OrthoDB" id="10472228at2759"/>
<dbReference type="AlphaFoldDB" id="A0A9N9GT84"/>
<name>A0A9N9GT84_9GLOM</name>
<feature type="non-terminal residue" evidence="1">
    <location>
        <position position="118"/>
    </location>
</feature>